<dbReference type="Proteomes" id="UP000663882">
    <property type="component" value="Unassembled WGS sequence"/>
</dbReference>
<proteinExistence type="predicted"/>
<reference evidence="1" key="1">
    <citation type="submission" date="2021-02" db="EMBL/GenBank/DDBJ databases">
        <authorList>
            <person name="Nowell W R."/>
        </authorList>
    </citation>
    <scope>NUCLEOTIDE SEQUENCE</scope>
</reference>
<comment type="caution">
    <text evidence="1">The sequence shown here is derived from an EMBL/GenBank/DDBJ whole genome shotgun (WGS) entry which is preliminary data.</text>
</comment>
<dbReference type="AlphaFoldDB" id="A0A815V8I0"/>
<dbReference type="EMBL" id="CAJNOO010017967">
    <property type="protein sequence ID" value="CAF1525996.1"/>
    <property type="molecule type" value="Genomic_DNA"/>
</dbReference>
<accession>A0A815V8I0</accession>
<gene>
    <name evidence="1" type="ORF">RFH988_LOCUS39391</name>
</gene>
<organism evidence="1 2">
    <name type="scientific">Rotaria sordida</name>
    <dbReference type="NCBI Taxonomy" id="392033"/>
    <lineage>
        <taxon>Eukaryota</taxon>
        <taxon>Metazoa</taxon>
        <taxon>Spiralia</taxon>
        <taxon>Gnathifera</taxon>
        <taxon>Rotifera</taxon>
        <taxon>Eurotatoria</taxon>
        <taxon>Bdelloidea</taxon>
        <taxon>Philodinida</taxon>
        <taxon>Philodinidae</taxon>
        <taxon>Rotaria</taxon>
    </lineage>
</organism>
<evidence type="ECO:0000313" key="1">
    <source>
        <dbReference type="EMBL" id="CAF1525996.1"/>
    </source>
</evidence>
<protein>
    <submittedName>
        <fullName evidence="1">Uncharacterized protein</fullName>
    </submittedName>
</protein>
<sequence length="35" mass="4079">KVRGRSGRSISVPRPRLNALSRKFKLDKIHIYNNT</sequence>
<feature type="non-terminal residue" evidence="1">
    <location>
        <position position="1"/>
    </location>
</feature>
<name>A0A815V8I0_9BILA</name>
<evidence type="ECO:0000313" key="2">
    <source>
        <dbReference type="Proteomes" id="UP000663882"/>
    </source>
</evidence>